<evidence type="ECO:0008006" key="4">
    <source>
        <dbReference type="Google" id="ProtNLM"/>
    </source>
</evidence>
<dbReference type="Proteomes" id="UP001432075">
    <property type="component" value="Chromosome"/>
</dbReference>
<dbReference type="RefSeq" id="WP_073796559.1">
    <property type="nucleotide sequence ID" value="NZ_BMVE01000002.1"/>
</dbReference>
<evidence type="ECO:0000313" key="3">
    <source>
        <dbReference type="Proteomes" id="UP001432075"/>
    </source>
</evidence>
<keyword evidence="3" id="KW-1185">Reference proteome</keyword>
<organism evidence="2 3">
    <name type="scientific">Streptomyces goshikiensis</name>
    <dbReference type="NCBI Taxonomy" id="1942"/>
    <lineage>
        <taxon>Bacteria</taxon>
        <taxon>Bacillati</taxon>
        <taxon>Actinomycetota</taxon>
        <taxon>Actinomycetes</taxon>
        <taxon>Kitasatosporales</taxon>
        <taxon>Streptomycetaceae</taxon>
        <taxon>Streptomyces</taxon>
    </lineage>
</organism>
<keyword evidence="1" id="KW-0732">Signal</keyword>
<feature type="chain" id="PRO_5047550276" description="IPT/TIG domain-containing protein" evidence="1">
    <location>
        <begin position="33"/>
        <end position="175"/>
    </location>
</feature>
<reference evidence="2" key="1">
    <citation type="submission" date="2022-10" db="EMBL/GenBank/DDBJ databases">
        <title>The complete genomes of actinobacterial strains from the NBC collection.</title>
        <authorList>
            <person name="Joergensen T.S."/>
            <person name="Alvarez Arevalo M."/>
            <person name="Sterndorff E.B."/>
            <person name="Faurdal D."/>
            <person name="Vuksanovic O."/>
            <person name="Mourched A.-S."/>
            <person name="Charusanti P."/>
            <person name="Shaw S."/>
            <person name="Blin K."/>
            <person name="Weber T."/>
        </authorList>
    </citation>
    <scope>NUCLEOTIDE SEQUENCE</scope>
    <source>
        <strain evidence="2">NBC_00283</strain>
    </source>
</reference>
<name>A0ABZ1RGZ5_9ACTN</name>
<proteinExistence type="predicted"/>
<dbReference type="EMBL" id="CP108057">
    <property type="protein sequence ID" value="WUO46060.1"/>
    <property type="molecule type" value="Genomic_DNA"/>
</dbReference>
<protein>
    <recommendedName>
        <fullName evidence="4">IPT/TIG domain-containing protein</fullName>
    </recommendedName>
</protein>
<evidence type="ECO:0000256" key="1">
    <source>
        <dbReference type="SAM" id="SignalP"/>
    </source>
</evidence>
<evidence type="ECO:0000313" key="2">
    <source>
        <dbReference type="EMBL" id="WUO46060.1"/>
    </source>
</evidence>
<accession>A0ABZ1RGZ5</accession>
<feature type="signal peptide" evidence="1">
    <location>
        <begin position="1"/>
        <end position="32"/>
    </location>
</feature>
<gene>
    <name evidence="2" type="ORF">OHU17_09515</name>
</gene>
<sequence length="175" mass="17853">MNTRIRVALFTPLIASSLAVGTLGFAVSSAHAAQSAAPTKASCSTKASTNGTGRVTVSGTGFRPSTKVLLEGSTGKTFTASVTASGGFAVANLEDADYSATQSGTGEIACGSAKAAEQKDAKAQFKEGFSQGFALVKADCKKLNQQNKNNLAAVDPNFEKGFKAGSELAAQRFCK</sequence>